<dbReference type="PANTHER" id="PTHR20923:SF1">
    <property type="entry name" value="G PATCH DOMAIN AND ANKYRIN REPEAT-CONTAINING PROTEIN 1"/>
    <property type="match status" value="1"/>
</dbReference>
<dbReference type="AlphaFoldDB" id="A0A974C7I3"/>
<protein>
    <recommendedName>
        <fullName evidence="2">G-patch domain-containing protein</fullName>
    </recommendedName>
</protein>
<feature type="region of interest" description="Disordered" evidence="1">
    <location>
        <begin position="13"/>
        <end position="100"/>
    </location>
</feature>
<accession>A0A974C7I3</accession>
<dbReference type="SMART" id="SM00248">
    <property type="entry name" value="ANK"/>
    <property type="match status" value="2"/>
</dbReference>
<sequence>MNHLQLITFTKARDKSDYWENGEHSNKKDLHAPNEIITGEEARSFYESLVGTERPQPHSKKSSRKPKPAILSLQSRETGTQSEQNTSTAQDPNEQRKGHQLLRCSQEGDLRGLKRLVEKEKCNINFHDSYYWTALMCAAYEGRKEVVGYLLERGAAWVGVCDTQGRDAFSLAEEAGHGDIVQLLQSSFTSTKKNIARKRPLERKYCEVCKSHYQEDTLETHERSTVHLFNNKKKQPATYYAIPDHNRGFKMMLKEGWNRESGLGPDGEGRKFPVKTLLKRDTKGLGFDTDQKPKVTHFPANDSMAIANLQIRQKRTERISTISKKDEKRKQAKERDWERNLRTYMNIDF</sequence>
<feature type="domain" description="G-patch" evidence="2">
    <location>
        <begin position="244"/>
        <end position="290"/>
    </location>
</feature>
<dbReference type="SUPFAM" id="SSF48403">
    <property type="entry name" value="Ankyrin repeat"/>
    <property type="match status" value="1"/>
</dbReference>
<dbReference type="PANTHER" id="PTHR20923">
    <property type="entry name" value="BAT4 PROTEIN-RELATED"/>
    <property type="match status" value="1"/>
</dbReference>
<dbReference type="EMBL" id="CM004480">
    <property type="protein sequence ID" value="OCT67902.1"/>
    <property type="molecule type" value="Genomic_DNA"/>
</dbReference>
<evidence type="ECO:0000256" key="1">
    <source>
        <dbReference type="SAM" id="MobiDB-lite"/>
    </source>
</evidence>
<evidence type="ECO:0000313" key="3">
    <source>
        <dbReference type="EMBL" id="OCT67902.1"/>
    </source>
</evidence>
<reference evidence="4" key="1">
    <citation type="journal article" date="2016" name="Nature">
        <title>Genome evolution in the allotetraploid frog Xenopus laevis.</title>
        <authorList>
            <person name="Session A.M."/>
            <person name="Uno Y."/>
            <person name="Kwon T."/>
            <person name="Chapman J.A."/>
            <person name="Toyoda A."/>
            <person name="Takahashi S."/>
            <person name="Fukui A."/>
            <person name="Hikosaka A."/>
            <person name="Suzuki A."/>
            <person name="Kondo M."/>
            <person name="van Heeringen S.J."/>
            <person name="Quigley I."/>
            <person name="Heinz S."/>
            <person name="Ogino H."/>
            <person name="Ochi H."/>
            <person name="Hellsten U."/>
            <person name="Lyons J.B."/>
            <person name="Simakov O."/>
            <person name="Putnam N."/>
            <person name="Stites J."/>
            <person name="Kuroki Y."/>
            <person name="Tanaka T."/>
            <person name="Michiue T."/>
            <person name="Watanabe M."/>
            <person name="Bogdanovic O."/>
            <person name="Lister R."/>
            <person name="Georgiou G."/>
            <person name="Paranjpe S.S."/>
            <person name="van Kruijsbergen I."/>
            <person name="Shu S."/>
            <person name="Carlson J."/>
            <person name="Kinoshita T."/>
            <person name="Ohta Y."/>
            <person name="Mawaribuchi S."/>
            <person name="Jenkins J."/>
            <person name="Grimwood J."/>
            <person name="Schmutz J."/>
            <person name="Mitros T."/>
            <person name="Mozaffari S.V."/>
            <person name="Suzuki Y."/>
            <person name="Haramoto Y."/>
            <person name="Yamamoto T.S."/>
            <person name="Takagi C."/>
            <person name="Heald R."/>
            <person name="Miller K."/>
            <person name="Haudenschild C."/>
            <person name="Kitzman J."/>
            <person name="Nakayama T."/>
            <person name="Izutsu Y."/>
            <person name="Robert J."/>
            <person name="Fortriede J."/>
            <person name="Burns K."/>
            <person name="Lotay V."/>
            <person name="Karimi K."/>
            <person name="Yasuoka Y."/>
            <person name="Dichmann D.S."/>
            <person name="Flajnik M.F."/>
            <person name="Houston D.W."/>
            <person name="Shendure J."/>
            <person name="DuPasquier L."/>
            <person name="Vize P.D."/>
            <person name="Zorn A.M."/>
            <person name="Ito M."/>
            <person name="Marcotte E.M."/>
            <person name="Wallingford J.B."/>
            <person name="Ito Y."/>
            <person name="Asashima M."/>
            <person name="Ueno N."/>
            <person name="Matsuda Y."/>
            <person name="Veenstra G.J."/>
            <person name="Fujiyama A."/>
            <person name="Harland R.M."/>
            <person name="Taira M."/>
            <person name="Rokhsar D.S."/>
        </authorList>
    </citation>
    <scope>NUCLEOTIDE SEQUENCE [LARGE SCALE GENOMIC DNA]</scope>
    <source>
        <strain evidence="4">J</strain>
    </source>
</reference>
<dbReference type="PROSITE" id="PS50174">
    <property type="entry name" value="G_PATCH"/>
    <property type="match status" value="1"/>
</dbReference>
<dbReference type="InterPro" id="IPR000467">
    <property type="entry name" value="G_patch_dom"/>
</dbReference>
<feature type="compositionally biased region" description="Basic residues" evidence="1">
    <location>
        <begin position="57"/>
        <end position="67"/>
    </location>
</feature>
<name>A0A974C7I3_XENLA</name>
<feature type="compositionally biased region" description="Basic and acidic residues" evidence="1">
    <location>
        <begin position="13"/>
        <end position="32"/>
    </location>
</feature>
<dbReference type="Proteomes" id="UP000694892">
    <property type="component" value="Chromosome 8L"/>
</dbReference>
<dbReference type="InterPro" id="IPR039146">
    <property type="entry name" value="GPANK1"/>
</dbReference>
<evidence type="ECO:0000259" key="2">
    <source>
        <dbReference type="PROSITE" id="PS50174"/>
    </source>
</evidence>
<dbReference type="InterPro" id="IPR036770">
    <property type="entry name" value="Ankyrin_rpt-contain_sf"/>
</dbReference>
<dbReference type="OMA" id="QGWDQEH"/>
<organism evidence="3 4">
    <name type="scientific">Xenopus laevis</name>
    <name type="common">African clawed frog</name>
    <dbReference type="NCBI Taxonomy" id="8355"/>
    <lineage>
        <taxon>Eukaryota</taxon>
        <taxon>Metazoa</taxon>
        <taxon>Chordata</taxon>
        <taxon>Craniata</taxon>
        <taxon>Vertebrata</taxon>
        <taxon>Euteleostomi</taxon>
        <taxon>Amphibia</taxon>
        <taxon>Batrachia</taxon>
        <taxon>Anura</taxon>
        <taxon>Pipoidea</taxon>
        <taxon>Pipidae</taxon>
        <taxon>Xenopodinae</taxon>
        <taxon>Xenopus</taxon>
        <taxon>Xenopus</taxon>
    </lineage>
</organism>
<dbReference type="Pfam" id="PF12796">
    <property type="entry name" value="Ank_2"/>
    <property type="match status" value="1"/>
</dbReference>
<dbReference type="GO" id="GO:0003676">
    <property type="term" value="F:nucleic acid binding"/>
    <property type="evidence" value="ECO:0007669"/>
    <property type="project" value="InterPro"/>
</dbReference>
<dbReference type="SMART" id="SM00443">
    <property type="entry name" value="G_patch"/>
    <property type="match status" value="1"/>
</dbReference>
<gene>
    <name evidence="3" type="ORF">XELAEV_18039200mg</name>
</gene>
<evidence type="ECO:0000313" key="4">
    <source>
        <dbReference type="Proteomes" id="UP000694892"/>
    </source>
</evidence>
<proteinExistence type="predicted"/>
<dbReference type="InterPro" id="IPR002110">
    <property type="entry name" value="Ankyrin_rpt"/>
</dbReference>
<dbReference type="Gene3D" id="1.25.40.20">
    <property type="entry name" value="Ankyrin repeat-containing domain"/>
    <property type="match status" value="1"/>
</dbReference>
<feature type="compositionally biased region" description="Polar residues" evidence="1">
    <location>
        <begin position="72"/>
        <end position="92"/>
    </location>
</feature>
<dbReference type="Pfam" id="PF01585">
    <property type="entry name" value="G-patch"/>
    <property type="match status" value="1"/>
</dbReference>